<dbReference type="InterPro" id="IPR056823">
    <property type="entry name" value="TEN-like_YD-shell"/>
</dbReference>
<evidence type="ECO:0000313" key="16">
    <source>
        <dbReference type="Proteomes" id="UP001283361"/>
    </source>
</evidence>
<dbReference type="Pfam" id="PF25024">
    <property type="entry name" value="EGF_TEN"/>
    <property type="match status" value="1"/>
</dbReference>
<dbReference type="InterPro" id="IPR057629">
    <property type="entry name" value="Teneurin1-4_GBD"/>
</dbReference>
<keyword evidence="7" id="KW-0677">Repeat</keyword>
<evidence type="ECO:0000256" key="6">
    <source>
        <dbReference type="ARBA" id="ARBA00022692"/>
    </source>
</evidence>
<keyword evidence="5 11" id="KW-0245">EGF-like domain</keyword>
<feature type="compositionally biased region" description="Polar residues" evidence="12">
    <location>
        <begin position="11"/>
        <end position="32"/>
    </location>
</feature>
<name>A0AAE0ZR89_9GAST</name>
<evidence type="ECO:0000256" key="11">
    <source>
        <dbReference type="PROSITE-ProRule" id="PRU00076"/>
    </source>
</evidence>
<dbReference type="PANTHER" id="PTHR11219:SF69">
    <property type="entry name" value="TENEURIN-A"/>
    <property type="match status" value="1"/>
</dbReference>
<dbReference type="Pfam" id="PF23538">
    <property type="entry name" value="Teneurin_ABD"/>
    <property type="match status" value="1"/>
</dbReference>
<dbReference type="Pfam" id="PF25020">
    <property type="entry name" value="TTR_TEN1-4"/>
    <property type="match status" value="1"/>
</dbReference>
<keyword evidence="4" id="KW-1003">Cell membrane</keyword>
<evidence type="ECO:0000256" key="1">
    <source>
        <dbReference type="ARBA" id="ARBA00004167"/>
    </source>
</evidence>
<feature type="compositionally biased region" description="Basic and acidic residues" evidence="12">
    <location>
        <begin position="149"/>
        <end position="164"/>
    </location>
</feature>
<dbReference type="GO" id="GO:0005886">
    <property type="term" value="C:plasma membrane"/>
    <property type="evidence" value="ECO:0007669"/>
    <property type="project" value="UniProtKB-SubCell"/>
</dbReference>
<dbReference type="InterPro" id="IPR056820">
    <property type="entry name" value="TEN_TTR-like"/>
</dbReference>
<dbReference type="GO" id="GO:0008045">
    <property type="term" value="P:motor neuron axon guidance"/>
    <property type="evidence" value="ECO:0007669"/>
    <property type="project" value="TreeGrafter"/>
</dbReference>
<dbReference type="Gene3D" id="2.120.10.30">
    <property type="entry name" value="TolB, C-terminal domain"/>
    <property type="match status" value="2"/>
</dbReference>
<evidence type="ECO:0000256" key="13">
    <source>
        <dbReference type="SAM" id="Phobius"/>
    </source>
</evidence>
<proteinExistence type="inferred from homology"/>
<dbReference type="InterPro" id="IPR008969">
    <property type="entry name" value="CarboxyPept-like_regulatory"/>
</dbReference>
<dbReference type="InterPro" id="IPR056822">
    <property type="entry name" value="TEN_NHL"/>
</dbReference>
<evidence type="ECO:0000256" key="4">
    <source>
        <dbReference type="ARBA" id="ARBA00022475"/>
    </source>
</evidence>
<dbReference type="InterPro" id="IPR011042">
    <property type="entry name" value="6-blade_b-propeller_TolB-like"/>
</dbReference>
<feature type="disulfide bond" evidence="11">
    <location>
        <begin position="895"/>
        <end position="904"/>
    </location>
</feature>
<keyword evidence="10 11" id="KW-1015">Disulfide bond</keyword>
<feature type="compositionally biased region" description="Low complexity" evidence="12">
    <location>
        <begin position="173"/>
        <end position="186"/>
    </location>
</feature>
<dbReference type="PROSITE" id="PS00022">
    <property type="entry name" value="EGF_1"/>
    <property type="match status" value="4"/>
</dbReference>
<comment type="subcellular location">
    <subcellularLocation>
        <location evidence="2">Cell membrane</location>
    </subcellularLocation>
    <subcellularLocation>
        <location evidence="1">Membrane</location>
        <topology evidence="1">Single-pass membrane protein</topology>
    </subcellularLocation>
</comment>
<dbReference type="Pfam" id="PF15636">
    <property type="entry name" value="Tox-GHH"/>
    <property type="match status" value="1"/>
</dbReference>
<feature type="compositionally biased region" description="Basic residues" evidence="12">
    <location>
        <begin position="138"/>
        <end position="148"/>
    </location>
</feature>
<dbReference type="InterPro" id="IPR051216">
    <property type="entry name" value="Teneurin"/>
</dbReference>
<feature type="region of interest" description="Disordered" evidence="12">
    <location>
        <begin position="1"/>
        <end position="292"/>
    </location>
</feature>
<keyword evidence="9 13" id="KW-0472">Membrane</keyword>
<dbReference type="Pfam" id="PF25023">
    <property type="entry name" value="TEN_YD-shell"/>
    <property type="match status" value="1"/>
</dbReference>
<dbReference type="FunFam" id="2.10.25.10:FF:000013">
    <property type="entry name" value="Teneurin transmembrane protein 4"/>
    <property type="match status" value="1"/>
</dbReference>
<dbReference type="InterPro" id="IPR028916">
    <property type="entry name" value="Tox-GHH_dom"/>
</dbReference>
<feature type="compositionally biased region" description="Basic and acidic residues" evidence="12">
    <location>
        <begin position="65"/>
        <end position="76"/>
    </location>
</feature>
<dbReference type="Pfam" id="PF23093">
    <property type="entry name" value="GBD_Tenm3"/>
    <property type="match status" value="1"/>
</dbReference>
<dbReference type="Pfam" id="PF24329">
    <property type="entry name" value="FN-plug_TEN1-4"/>
    <property type="match status" value="1"/>
</dbReference>
<feature type="domain" description="EGF-like" evidence="14">
    <location>
        <begin position="870"/>
        <end position="905"/>
    </location>
</feature>
<feature type="transmembrane region" description="Helical" evidence="13">
    <location>
        <begin position="423"/>
        <end position="448"/>
    </location>
</feature>
<evidence type="ECO:0000256" key="10">
    <source>
        <dbReference type="ARBA" id="ARBA00023157"/>
    </source>
</evidence>
<keyword evidence="16" id="KW-1185">Reference proteome</keyword>
<evidence type="ECO:0000256" key="5">
    <source>
        <dbReference type="ARBA" id="ARBA00022536"/>
    </source>
</evidence>
<protein>
    <recommendedName>
        <fullName evidence="14">EGF-like domain-containing protein</fullName>
    </recommendedName>
</protein>
<dbReference type="Gene3D" id="2.10.25.10">
    <property type="entry name" value="Laminin"/>
    <property type="match status" value="5"/>
</dbReference>
<dbReference type="SUPFAM" id="SSF63829">
    <property type="entry name" value="Calcium-dependent phosphotriesterase"/>
    <property type="match status" value="1"/>
</dbReference>
<keyword evidence="6 13" id="KW-0812">Transmembrane</keyword>
<dbReference type="InterPro" id="IPR057627">
    <property type="entry name" value="FN-plug_TEN1-4"/>
</dbReference>
<evidence type="ECO:0000259" key="14">
    <source>
        <dbReference type="PROSITE" id="PS50026"/>
    </source>
</evidence>
<accession>A0AAE0ZR89</accession>
<evidence type="ECO:0000256" key="9">
    <source>
        <dbReference type="ARBA" id="ARBA00023136"/>
    </source>
</evidence>
<dbReference type="Gene3D" id="2.60.120.260">
    <property type="entry name" value="Galactose-binding domain-like"/>
    <property type="match status" value="1"/>
</dbReference>
<dbReference type="SUPFAM" id="SSF101898">
    <property type="entry name" value="NHL repeat"/>
    <property type="match status" value="1"/>
</dbReference>
<feature type="region of interest" description="Disordered" evidence="12">
    <location>
        <begin position="469"/>
        <end position="495"/>
    </location>
</feature>
<dbReference type="Proteomes" id="UP001283361">
    <property type="component" value="Unassembled WGS sequence"/>
</dbReference>
<sequence>MEMASSAPLMNGSTLPSAGGSKASNPPRTASLRQGGGSVRAAAKKARMRNRGSQTCSSDDEDLHSDDNLRPYEEVKVAQNDKNLAHFGLTPDESAVSPIMSNSSSNPGRAYSYGSDEESEQRVPLNHQHHMPSQQQQAHHHHLHHHHHPQQDRVVYDPPWDHINFDQQMRSAQQQQQQNQQQQQQQRLVAPNGPATTSESDEDNNRHAAMQRYSQAGTLPMPPPTFPPPPPPPLEDIPQRSPAPVTRQRSFGPSVRGNYAEADFRGGTYPEDFRRMQQQSGPGGAYTGEEKRETPLENPYMVQTALGAAYSMDGQVIYQPARPPMHRSGSVPSGHTHSMDASDHYVSSGHSDTYPYHCPNVGDGPVIVHTNDRQVLAYPQYGVPANMPPGPGGSYPPSSQDYRYYSKFSLAGNRMQKKLRKRCTWPCTAVILLLLCVALLACTGYFAARSIDMETKMEKVCSTVIPESGENSGTFGNSRNGGPHPNSWNPNYPNRTAPFGPATRTPTQYTPIVLSHNKPITKSVPPDTFWMTQMDQRISGSVKLNLSVPGDAMVGVYGRRGMPPTHVQFDFFKVIDGSRVGGMSRNKRAVRGNDYFARDTAMVQYMEQGDWFIGIFNDRETYSTVSLAMEPHAMDTDCRHNCNGNGECRDGHCRCFQGYTGYDCSQSVCPLLCSGNGEYLRGQCQCNHGWKGVECNVREHECAVPNCNDRGRCINGQCVCFQGFQGPHCGIVDCVVPNCSGNGQCIHGKCRCFRGYKGDACETQDKINITELCASRCSGNGLYDMKTGSCECYRHFSGLNCETVDRQSSDQICRLECAHGKCQSQRCVCDPGWSGALCDQLECNHRCDLHGKCNNGSCVCTKGWNGKYCTIQGCPGDCSGHGTCRRFSEGWRCDCKKGWRGDACNLAVETSCSDRKDNDNDGMTDCMDPDCCMSPETGEAMSVCADSDYCKVSREPSDVLLSVSVPAPTVPFLKKVAFLIDANSVQKDADKNSFNDSQASVIRGRVLAQDGTPLIGVRVGVVMQPLYGYTITRREGYFDILVNGGGSVKLDFSRDPFKHKTASVLVPWNQIITMDTVVMSMSTLAVINTGGSDCSSLDTTRSDQRLRPVVLSTWKHTQLGACPEQSTIIPESQVLQESLVVPGTDVHLVYHSSESSGYMSLILIQMTPATIPSTLSRVHLKVSVEGVTLTKMFEADANLKYTFAWDRENAYKQPVYGIVTARVHVGYQHLSCSRIYWETQSATLNGYDMTASHIGGWNLDIHHTYNYQEGILHKGDGTNIYLKEKPKKIISILGNGERRHNKCNTCNGKAQGNRLLSPMALASGLDGSLYVGDYNFIRKLSPDREEIASIMEQSADTTPYPYYMTVSPVDGRLYITDFMERKIKRVRNMGPVPDLARNFDLVAGTGDICTPSEDRCGDGGLAVNAKLSYPKGIAINKDGIIYFADGSNVRKITRDGYITTLIGSQTEISQWEPPPCDMVIPADKARLKWPKSLAINPLDDSLHILDDNIVFKLTDDFKLVIVAGIPDHCPQNQASSLPTGVLTDDEQASSIAEQVTLVSPVNIAFGPHGDMYIVESDKKHINRVRVVTTNGRIHHFAGAKSKCNCQSDKCSCFNPDEALAAQALFSDPTSVTVTPDGVVHLSDMGNLRVFSVVSELPSLKHGHYDVVAPETQELYIFNMYGQHSHTVNINTGQYVYNFTYNVFSSYGKLQRISDSANNVIEVDRQSARALKIVAPSGQTCQLEMDERGRLQKFISSVGNVETSFSYTVFTGLLQSKEDSLGQTYLYLYDGTGRLLNVRQPTGQVTSLTTDINTSGSIVRMATGSRHVSAMATYGSVQSVLHGSTATNVTYLPDGAVVVLFPSNLTVAIETGNHPIMDKENRMHYKRKVIVPGVAVHRLEWRFYLRRGPSIQNARKKVINRIGNRMRVGNLATQHVVHGSLGGEGREKALMINGNNLLTVEYNRHKHTETVRDKSHRDIITVVYNSEGLPVMFVPASSHHVLNITYNTYGDIVQWDYGNLTEKRTYKDPGLVKSIEGDRPGGTMHRFFYRDSDYPTDVFLHSGKQYKIVLDPYGNLERIMTPFLGYHYFNMLLSLGMRRFFYKPPGIHHFYIEDYDAMGKLLRVIYPSEQRRMVHRYNKLGQRSVTMFDQTIIDQTYHPGVGLLSRAALKSNGYYSTLTFRYLSSLISEIGVTFPRDATLVGAKIALSYDGNFRQKNTVIMLSNNISSNSSVKYSQDTGKVVEVGGIKIEHLTQSRHDLSRKTMRATRSFNNYGRLLEVKVNFNGRTHFFMKINYDKSGRVHVWRHALASGVGGASVSSNDLISTEYIYDVDSHLKVVLVKSDIRWQFGYDADGNINKITSGGKTGHIEFDLGDKITMMGGIPYKFDADGFMAQRGLEHVSFNSAGQLVSVTRHTEFKFSYFYDALGRLVAQRDRYGRILQFFYGNTREKEQVTHVYNHTTGHLTEYFRDEAGALIGLERAGHFYHVVCDPSHSPLAVFAEDGILKKHVSYTPLGVRDFDSNPDFDLAFGFQGGIYNPTTRLVHFSDRVYDAMLGRFLSPDYAQVLAKLDKVLLEPQTLNLYSHRYLVNLHLQYEQFPRLDLADWLNVLGFDIRSMAPDVSYTGELNPGLQAPNMQLLPAASAFECTFRRDMRNLLTISTVPQSKVTPPQKNRLLKKMPAPLASLFGPGVTISDNEGTAIVNIVDGEAQAWARKLATVLLNDSLILPISFTIHGRDVHYFVKESYHQAKSDLSDLGLHNSEMFQYETGINVSVHYNHKPRHSYRTQTHEEVDVRIHGNHTVLNVRYGTTLEREMRRVLKHAKDRAVEHAWSRERYLLQQSLPSLNHWSDNEMEQIRDIGRVQGYVADYIHQPDQYPELADDCNNIQFVPEKP</sequence>
<evidence type="ECO:0000256" key="8">
    <source>
        <dbReference type="ARBA" id="ARBA00022989"/>
    </source>
</evidence>
<dbReference type="SUPFAM" id="SSF49464">
    <property type="entry name" value="Carboxypeptidase regulatory domain-like"/>
    <property type="match status" value="1"/>
</dbReference>
<evidence type="ECO:0000256" key="12">
    <source>
        <dbReference type="SAM" id="MobiDB-lite"/>
    </source>
</evidence>
<reference evidence="15" key="1">
    <citation type="journal article" date="2023" name="G3 (Bethesda)">
        <title>A reference genome for the long-term kleptoplast-retaining sea slug Elysia crispata morphotype clarki.</title>
        <authorList>
            <person name="Eastman K.E."/>
            <person name="Pendleton A.L."/>
            <person name="Shaikh M.A."/>
            <person name="Suttiyut T."/>
            <person name="Ogas R."/>
            <person name="Tomko P."/>
            <person name="Gavelis G."/>
            <person name="Widhalm J.R."/>
            <person name="Wisecaver J.H."/>
        </authorList>
    </citation>
    <scope>NUCLEOTIDE SEQUENCE</scope>
    <source>
        <strain evidence="15">ECLA1</strain>
    </source>
</reference>
<feature type="region of interest" description="Disordered" evidence="12">
    <location>
        <begin position="324"/>
        <end position="348"/>
    </location>
</feature>
<comment type="caution">
    <text evidence="11">Lacks conserved residue(s) required for the propagation of feature annotation.</text>
</comment>
<dbReference type="Gene3D" id="2.180.10.10">
    <property type="entry name" value="RHS repeat-associated core"/>
    <property type="match status" value="2"/>
</dbReference>
<feature type="compositionally biased region" description="Polar residues" evidence="12">
    <location>
        <begin position="469"/>
        <end position="494"/>
    </location>
</feature>
<evidence type="ECO:0000256" key="2">
    <source>
        <dbReference type="ARBA" id="ARBA00004236"/>
    </source>
</evidence>
<dbReference type="CDD" id="cd00053">
    <property type="entry name" value="EGF"/>
    <property type="match status" value="1"/>
</dbReference>
<dbReference type="EMBL" id="JAWDGP010003468">
    <property type="protein sequence ID" value="KAK3774128.1"/>
    <property type="molecule type" value="Genomic_DNA"/>
</dbReference>
<comment type="caution">
    <text evidence="15">The sequence shown here is derived from an EMBL/GenBank/DDBJ whole genome shotgun (WGS) entry which is preliminary data.</text>
</comment>
<dbReference type="Pfam" id="PF25021">
    <property type="entry name" value="TEN_NHL"/>
    <property type="match status" value="1"/>
</dbReference>
<dbReference type="PANTHER" id="PTHR11219">
    <property type="entry name" value="TENEURIN AND N-ACETYLGLUCOSAMINE-1-PHOSPHODIESTER ALPHA-N-ACETYLGLUCOSAMINIDASE"/>
    <property type="match status" value="1"/>
</dbReference>
<feature type="compositionally biased region" description="Pro residues" evidence="12">
    <location>
        <begin position="220"/>
        <end position="235"/>
    </location>
</feature>
<organism evidence="15 16">
    <name type="scientific">Elysia crispata</name>
    <name type="common">lettuce slug</name>
    <dbReference type="NCBI Taxonomy" id="231223"/>
    <lineage>
        <taxon>Eukaryota</taxon>
        <taxon>Metazoa</taxon>
        <taxon>Spiralia</taxon>
        <taxon>Lophotrochozoa</taxon>
        <taxon>Mollusca</taxon>
        <taxon>Gastropoda</taxon>
        <taxon>Heterobranchia</taxon>
        <taxon>Euthyneura</taxon>
        <taxon>Panpulmonata</taxon>
        <taxon>Sacoglossa</taxon>
        <taxon>Placobranchoidea</taxon>
        <taxon>Plakobranchidae</taxon>
        <taxon>Elysia</taxon>
    </lineage>
</organism>
<dbReference type="InterPro" id="IPR000742">
    <property type="entry name" value="EGF"/>
</dbReference>
<comment type="similarity">
    <text evidence="3">Belongs to the tenascin family. Teneurin subfamily.</text>
</comment>
<dbReference type="PROSITE" id="PS01186">
    <property type="entry name" value="EGF_2"/>
    <property type="match status" value="3"/>
</dbReference>
<gene>
    <name evidence="15" type="ORF">RRG08_065788</name>
</gene>
<evidence type="ECO:0000256" key="7">
    <source>
        <dbReference type="ARBA" id="ARBA00022737"/>
    </source>
</evidence>
<dbReference type="PROSITE" id="PS50026">
    <property type="entry name" value="EGF_3"/>
    <property type="match status" value="1"/>
</dbReference>
<keyword evidence="8 13" id="KW-1133">Transmembrane helix</keyword>
<feature type="disulfide bond" evidence="11">
    <location>
        <begin position="874"/>
        <end position="884"/>
    </location>
</feature>
<evidence type="ECO:0000256" key="3">
    <source>
        <dbReference type="ARBA" id="ARBA00009385"/>
    </source>
</evidence>
<dbReference type="SMART" id="SM00181">
    <property type="entry name" value="EGF"/>
    <property type="match status" value="8"/>
</dbReference>
<evidence type="ECO:0000313" key="15">
    <source>
        <dbReference type="EMBL" id="KAK3774128.1"/>
    </source>
</evidence>